<proteinExistence type="predicted"/>
<dbReference type="EMBL" id="CAHP01000032">
    <property type="protein sequence ID" value="CCG42389.1"/>
    <property type="molecule type" value="Genomic_DNA"/>
</dbReference>
<dbReference type="Gene3D" id="3.30.70.270">
    <property type="match status" value="1"/>
</dbReference>
<dbReference type="InterPro" id="IPR029787">
    <property type="entry name" value="Nucleotide_cyclase"/>
</dbReference>
<dbReference type="PANTHER" id="PTHR45138">
    <property type="entry name" value="REGULATORY COMPONENTS OF SENSORY TRANSDUCTION SYSTEM"/>
    <property type="match status" value="1"/>
</dbReference>
<dbReference type="eggNOG" id="COG3706">
    <property type="taxonomic scope" value="Bacteria"/>
</dbReference>
<comment type="caution">
    <text evidence="4">The sequence shown here is derived from an EMBL/GenBank/DDBJ whole genome shotgun (WGS) entry which is preliminary data.</text>
</comment>
<dbReference type="PANTHER" id="PTHR45138:SF9">
    <property type="entry name" value="DIGUANYLATE CYCLASE DGCM-RELATED"/>
    <property type="match status" value="1"/>
</dbReference>
<dbReference type="STRING" id="1150626.PHAMO_380057"/>
<dbReference type="Gene3D" id="3.30.450.20">
    <property type="entry name" value="PAS domain"/>
    <property type="match status" value="1"/>
</dbReference>
<evidence type="ECO:0000313" key="5">
    <source>
        <dbReference type="Proteomes" id="UP000004169"/>
    </source>
</evidence>
<dbReference type="EC" id="2.7.7.65" evidence="1"/>
<dbReference type="CDD" id="cd01949">
    <property type="entry name" value="GGDEF"/>
    <property type="match status" value="1"/>
</dbReference>
<dbReference type="SUPFAM" id="SSF55073">
    <property type="entry name" value="Nucleotide cyclase"/>
    <property type="match status" value="1"/>
</dbReference>
<accession>H8FVK1</accession>
<dbReference type="FunFam" id="3.30.70.270:FF:000001">
    <property type="entry name" value="Diguanylate cyclase domain protein"/>
    <property type="match status" value="1"/>
</dbReference>
<dbReference type="InterPro" id="IPR035965">
    <property type="entry name" value="PAS-like_dom_sf"/>
</dbReference>
<dbReference type="InterPro" id="IPR000160">
    <property type="entry name" value="GGDEF_dom"/>
</dbReference>
<comment type="catalytic activity">
    <reaction evidence="2">
        <text>2 GTP = 3',3'-c-di-GMP + 2 diphosphate</text>
        <dbReference type="Rhea" id="RHEA:24898"/>
        <dbReference type="ChEBI" id="CHEBI:33019"/>
        <dbReference type="ChEBI" id="CHEBI:37565"/>
        <dbReference type="ChEBI" id="CHEBI:58805"/>
        <dbReference type="EC" id="2.7.7.65"/>
    </reaction>
</comment>
<reference evidence="4 5" key="1">
    <citation type="journal article" date="2012" name="J. Bacteriol.">
        <title>Draft Genome Sequence of the Purple Photosynthetic Bacterium Phaeospirillum molischianum DSM120, a Particularly Versatile Bacterium.</title>
        <authorList>
            <person name="Duquesne K."/>
            <person name="Prima V."/>
            <person name="Ji B."/>
            <person name="Rouy Z."/>
            <person name="Medigue C."/>
            <person name="Talla E."/>
            <person name="Sturgis J.N."/>
        </authorList>
    </citation>
    <scope>NUCLEOTIDE SEQUENCE [LARGE SCALE GENOMIC DNA]</scope>
    <source>
        <strain evidence="5">DSM120</strain>
    </source>
</reference>
<dbReference type="InterPro" id="IPR050469">
    <property type="entry name" value="Diguanylate_Cyclase"/>
</dbReference>
<dbReference type="SUPFAM" id="SSF55785">
    <property type="entry name" value="PYP-like sensor domain (PAS domain)"/>
    <property type="match status" value="1"/>
</dbReference>
<protein>
    <recommendedName>
        <fullName evidence="1">diguanylate cyclase</fullName>
        <ecNumber evidence="1">2.7.7.65</ecNumber>
    </recommendedName>
</protein>
<evidence type="ECO:0000313" key="4">
    <source>
        <dbReference type="EMBL" id="CCG42389.1"/>
    </source>
</evidence>
<evidence type="ECO:0000259" key="3">
    <source>
        <dbReference type="PROSITE" id="PS50887"/>
    </source>
</evidence>
<keyword evidence="4" id="KW-0808">Transferase</keyword>
<evidence type="ECO:0000256" key="2">
    <source>
        <dbReference type="ARBA" id="ARBA00034247"/>
    </source>
</evidence>
<evidence type="ECO:0000256" key="1">
    <source>
        <dbReference type="ARBA" id="ARBA00012528"/>
    </source>
</evidence>
<dbReference type="GO" id="GO:0052621">
    <property type="term" value="F:diguanylate cyclase activity"/>
    <property type="evidence" value="ECO:0007669"/>
    <property type="project" value="UniProtKB-EC"/>
</dbReference>
<dbReference type="AlphaFoldDB" id="H8FVK1"/>
<gene>
    <name evidence="4" type="ORF">PHAMO_380057</name>
</gene>
<dbReference type="InterPro" id="IPR043128">
    <property type="entry name" value="Rev_trsase/Diguanyl_cyclase"/>
</dbReference>
<keyword evidence="4" id="KW-0548">Nucleotidyltransferase</keyword>
<organism evidence="4 5">
    <name type="scientific">Magnetospirillum molischianum DSM 120</name>
    <dbReference type="NCBI Taxonomy" id="1150626"/>
    <lineage>
        <taxon>Bacteria</taxon>
        <taxon>Pseudomonadati</taxon>
        <taxon>Pseudomonadota</taxon>
        <taxon>Alphaproteobacteria</taxon>
        <taxon>Rhodospirillales</taxon>
        <taxon>Rhodospirillaceae</taxon>
        <taxon>Magnetospirillum</taxon>
    </lineage>
</organism>
<dbReference type="Pfam" id="PF00990">
    <property type="entry name" value="GGDEF"/>
    <property type="match status" value="1"/>
</dbReference>
<dbReference type="NCBIfam" id="TIGR00254">
    <property type="entry name" value="GGDEF"/>
    <property type="match status" value="1"/>
</dbReference>
<name>H8FVK1_MAGML</name>
<dbReference type="PROSITE" id="PS50887">
    <property type="entry name" value="GGDEF"/>
    <property type="match status" value="1"/>
</dbReference>
<keyword evidence="5" id="KW-1185">Reference proteome</keyword>
<dbReference type="Proteomes" id="UP000004169">
    <property type="component" value="Unassembled WGS sequence"/>
</dbReference>
<sequence length="398" mass="44422">MARHLDDPTDKQKLHRLAERVLKKRPVAHNLSADDPQRLIHELRVHQVELEMQNEALIEMRAATEEALERYTALYDFAPVGYVTLNRTGMIERANHVALTLLDIPQHQIGQKRLEAFISDSSQSDLAHFLRSLPDNSGIERCEVALKPTSANLGASIILEGRCGQPGHGDNIALIDITKWRKAEQLLSQRSLELQQMNQALSISVSDLIEARKSMEIMAMHDQLTGLANRHKFLQTYAVEVERHNRTLRPLSLLVIDIDYFKNVNDRLGHLAGDTCLRALATLMERNVRTADLVGRFGGEEFVILLPDSDAEGAVAAAENLRDEIKSTKLDVGNEGLYLTVSIGTATLEAGQPVDFDRLMRRADRALYRAKAAGRNMVTMSTEADDTNAPLPFTPPSK</sequence>
<feature type="domain" description="GGDEF" evidence="3">
    <location>
        <begin position="249"/>
        <end position="383"/>
    </location>
</feature>
<dbReference type="SMART" id="SM00267">
    <property type="entry name" value="GGDEF"/>
    <property type="match status" value="1"/>
</dbReference>